<reference evidence="3" key="1">
    <citation type="submission" date="2019-11" db="EMBL/GenBank/DDBJ databases">
        <authorList>
            <person name="Feng L."/>
        </authorList>
    </citation>
    <scope>NUCLEOTIDE SEQUENCE</scope>
    <source>
        <strain evidence="3">AcaccaeLFYP115</strain>
    </source>
</reference>
<proteinExistence type="predicted"/>
<dbReference type="EMBL" id="CACRSQ010000002">
    <property type="protein sequence ID" value="VYS80580.1"/>
    <property type="molecule type" value="Genomic_DNA"/>
</dbReference>
<keyword evidence="3" id="KW-0132">Cell division</keyword>
<dbReference type="GeneID" id="69468335"/>
<keyword evidence="2" id="KW-0812">Transmembrane</keyword>
<evidence type="ECO:0000313" key="3">
    <source>
        <dbReference type="EMBL" id="VYS80580.1"/>
    </source>
</evidence>
<gene>
    <name evidence="3" type="primary">ftsL_1</name>
    <name evidence="3" type="ORF">ACLFYP115_00482</name>
</gene>
<dbReference type="RefSeq" id="WP_022261306.1">
    <property type="nucleotide sequence ID" value="NZ_BAABZP010000001.1"/>
</dbReference>
<feature type="region of interest" description="Disordered" evidence="1">
    <location>
        <begin position="18"/>
        <end position="53"/>
    </location>
</feature>
<accession>A0A6N2RLT1</accession>
<sequence length="166" mass="18959">MNKTRQERYEFIYGNTARKMEAAPAKPEYEPSRQPKRKPAVRTKRKTTPQTKANQTKALEFDFAFIKALAAGMAVIALVSFFYLSEQSKLEQQRSAVSAKKSELSTLLVENEDLNLEIEQSINLPAIQETAMKKYGMKKPAQSKVIAYDSKNVDYVRQYNKIPDSK</sequence>
<evidence type="ECO:0000256" key="2">
    <source>
        <dbReference type="SAM" id="Phobius"/>
    </source>
</evidence>
<keyword evidence="2" id="KW-0472">Membrane</keyword>
<feature type="transmembrane region" description="Helical" evidence="2">
    <location>
        <begin position="64"/>
        <end position="84"/>
    </location>
</feature>
<evidence type="ECO:0000256" key="1">
    <source>
        <dbReference type="SAM" id="MobiDB-lite"/>
    </source>
</evidence>
<protein>
    <submittedName>
        <fullName evidence="3">Cell division protein FtsL</fullName>
    </submittedName>
</protein>
<dbReference type="AlphaFoldDB" id="A0A6N2RLT1"/>
<dbReference type="GO" id="GO:0051301">
    <property type="term" value="P:cell division"/>
    <property type="evidence" value="ECO:0007669"/>
    <property type="project" value="UniProtKB-KW"/>
</dbReference>
<organism evidence="3">
    <name type="scientific">Anaerostipes caccae</name>
    <dbReference type="NCBI Taxonomy" id="105841"/>
    <lineage>
        <taxon>Bacteria</taxon>
        <taxon>Bacillati</taxon>
        <taxon>Bacillota</taxon>
        <taxon>Clostridia</taxon>
        <taxon>Lachnospirales</taxon>
        <taxon>Lachnospiraceae</taxon>
        <taxon>Anaerostipes</taxon>
    </lineage>
</organism>
<keyword evidence="2" id="KW-1133">Transmembrane helix</keyword>
<name>A0A6N2RLT1_9FIRM</name>
<keyword evidence="3" id="KW-0131">Cell cycle</keyword>
<feature type="compositionally biased region" description="Basic residues" evidence="1">
    <location>
        <begin position="34"/>
        <end position="47"/>
    </location>
</feature>